<keyword evidence="4" id="KW-0547">Nucleotide-binding</keyword>
<keyword evidence="10" id="KW-0539">Nucleus</keyword>
<evidence type="ECO:0000256" key="6">
    <source>
        <dbReference type="ARBA" id="ARBA00022806"/>
    </source>
</evidence>
<evidence type="ECO:0000256" key="4">
    <source>
        <dbReference type="ARBA" id="ARBA00022741"/>
    </source>
</evidence>
<dbReference type="InterPro" id="IPR014001">
    <property type="entry name" value="Helicase_ATP-bd"/>
</dbReference>
<dbReference type="GO" id="GO:0046872">
    <property type="term" value="F:metal ion binding"/>
    <property type="evidence" value="ECO:0007669"/>
    <property type="project" value="UniProtKB-KW"/>
</dbReference>
<dbReference type="Gene3D" id="3.40.50.300">
    <property type="entry name" value="P-loop containing nucleotide triphosphate hydrolases"/>
    <property type="match status" value="2"/>
</dbReference>
<feature type="compositionally biased region" description="Basic and acidic residues" evidence="14">
    <location>
        <begin position="696"/>
        <end position="717"/>
    </location>
</feature>
<name>A0A5N5MLW8_9ROSI</name>
<evidence type="ECO:0000256" key="1">
    <source>
        <dbReference type="ARBA" id="ARBA00004123"/>
    </source>
</evidence>
<dbReference type="PANTHER" id="PTHR21726">
    <property type="entry name" value="PHOSPHATIDYLINOSITOL N-ACETYLGLUCOSAMINYLTRANSFERASE SUBUNIT P DOWN SYNDROME CRITICAL REGION PROTEIN 5 -RELATED"/>
    <property type="match status" value="1"/>
</dbReference>
<feature type="region of interest" description="Disordered" evidence="14">
    <location>
        <begin position="94"/>
        <end position="114"/>
    </location>
</feature>
<dbReference type="Pfam" id="PF00271">
    <property type="entry name" value="Helicase_C"/>
    <property type="match status" value="1"/>
</dbReference>
<dbReference type="FunFam" id="3.40.50.300:FF:001421">
    <property type="entry name" value="ATP-dependent DNA helicase"/>
    <property type="match status" value="1"/>
</dbReference>
<keyword evidence="7" id="KW-0067">ATP-binding</keyword>
<dbReference type="Pfam" id="PF16124">
    <property type="entry name" value="RecQ_Zn_bind"/>
    <property type="match status" value="1"/>
</dbReference>
<evidence type="ECO:0000256" key="10">
    <source>
        <dbReference type="ARBA" id="ARBA00023242"/>
    </source>
</evidence>
<dbReference type="GO" id="GO:0005524">
    <property type="term" value="F:ATP binding"/>
    <property type="evidence" value="ECO:0007669"/>
    <property type="project" value="UniProtKB-KW"/>
</dbReference>
<dbReference type="InterPro" id="IPR002464">
    <property type="entry name" value="DNA/RNA_helicase_DEAH_CS"/>
</dbReference>
<dbReference type="Proteomes" id="UP000326939">
    <property type="component" value="Chromosome 5"/>
</dbReference>
<dbReference type="SMART" id="SM00490">
    <property type="entry name" value="HELICc"/>
    <property type="match status" value="1"/>
</dbReference>
<feature type="compositionally biased region" description="Polar residues" evidence="14">
    <location>
        <begin position="1001"/>
        <end position="1064"/>
    </location>
</feature>
<feature type="region of interest" description="Disordered" evidence="14">
    <location>
        <begin position="902"/>
        <end position="1064"/>
    </location>
</feature>
<dbReference type="PROSITE" id="PS51192">
    <property type="entry name" value="HELICASE_ATP_BIND_1"/>
    <property type="match status" value="1"/>
</dbReference>
<evidence type="ECO:0000256" key="5">
    <source>
        <dbReference type="ARBA" id="ARBA00022801"/>
    </source>
</evidence>
<comment type="caution">
    <text evidence="17">The sequence shown here is derived from an EMBL/GenBank/DDBJ whole genome shotgun (WGS) entry which is preliminary data.</text>
</comment>
<dbReference type="NCBIfam" id="TIGR00614">
    <property type="entry name" value="recQ_fam"/>
    <property type="match status" value="1"/>
</dbReference>
<dbReference type="CDD" id="cd18794">
    <property type="entry name" value="SF2_C_RecQ"/>
    <property type="match status" value="1"/>
</dbReference>
<dbReference type="EC" id="5.6.2.4" evidence="12"/>
<comment type="similarity">
    <text evidence="2">Belongs to the helicase family. RecQ subfamily.</text>
</comment>
<feature type="region of interest" description="Disordered" evidence="14">
    <location>
        <begin position="689"/>
        <end position="717"/>
    </location>
</feature>
<evidence type="ECO:0000259" key="16">
    <source>
        <dbReference type="PROSITE" id="PS51194"/>
    </source>
</evidence>
<keyword evidence="3" id="KW-0479">Metal-binding</keyword>
<comment type="subcellular location">
    <subcellularLocation>
        <location evidence="1">Nucleus</location>
    </subcellularLocation>
</comment>
<evidence type="ECO:0000256" key="3">
    <source>
        <dbReference type="ARBA" id="ARBA00022723"/>
    </source>
</evidence>
<evidence type="ECO:0000259" key="15">
    <source>
        <dbReference type="PROSITE" id="PS51192"/>
    </source>
</evidence>
<dbReference type="CDD" id="cd17920">
    <property type="entry name" value="DEXHc_RecQ"/>
    <property type="match status" value="1"/>
</dbReference>
<dbReference type="InterPro" id="IPR027417">
    <property type="entry name" value="P-loop_NTPase"/>
</dbReference>
<dbReference type="GO" id="GO:0003677">
    <property type="term" value="F:DNA binding"/>
    <property type="evidence" value="ECO:0007669"/>
    <property type="project" value="UniProtKB-KW"/>
</dbReference>
<evidence type="ECO:0000256" key="9">
    <source>
        <dbReference type="ARBA" id="ARBA00023235"/>
    </source>
</evidence>
<evidence type="ECO:0000256" key="7">
    <source>
        <dbReference type="ARBA" id="ARBA00022840"/>
    </source>
</evidence>
<dbReference type="GO" id="GO:0006310">
    <property type="term" value="P:DNA recombination"/>
    <property type="evidence" value="ECO:0007669"/>
    <property type="project" value="InterPro"/>
</dbReference>
<dbReference type="Pfam" id="PF14309">
    <property type="entry name" value="DUF4378"/>
    <property type="match status" value="1"/>
</dbReference>
<dbReference type="SUPFAM" id="SSF52540">
    <property type="entry name" value="P-loop containing nucleoside triphosphate hydrolases"/>
    <property type="match status" value="1"/>
</dbReference>
<dbReference type="InterPro" id="IPR004589">
    <property type="entry name" value="DNA_helicase_ATP-dep_RecQ"/>
</dbReference>
<dbReference type="Pfam" id="PF14383">
    <property type="entry name" value="VARLMGL"/>
    <property type="match status" value="1"/>
</dbReference>
<evidence type="ECO:0000256" key="11">
    <source>
        <dbReference type="ARBA" id="ARBA00034617"/>
    </source>
</evidence>
<keyword evidence="6" id="KW-0347">Helicase</keyword>
<evidence type="ECO:0000256" key="2">
    <source>
        <dbReference type="ARBA" id="ARBA00005446"/>
    </source>
</evidence>
<gene>
    <name evidence="17" type="ORF">DKX38_007079</name>
</gene>
<feature type="compositionally biased region" description="Polar residues" evidence="14">
    <location>
        <begin position="907"/>
        <end position="935"/>
    </location>
</feature>
<dbReference type="InterPro" id="IPR025486">
    <property type="entry name" value="DUF4378"/>
</dbReference>
<dbReference type="GO" id="GO:0016787">
    <property type="term" value="F:hydrolase activity"/>
    <property type="evidence" value="ECO:0007669"/>
    <property type="project" value="UniProtKB-KW"/>
</dbReference>
<dbReference type="GO" id="GO:0005634">
    <property type="term" value="C:nucleus"/>
    <property type="evidence" value="ECO:0007669"/>
    <property type="project" value="UniProtKB-SubCell"/>
</dbReference>
<evidence type="ECO:0000256" key="13">
    <source>
        <dbReference type="ARBA" id="ARBA00049360"/>
    </source>
</evidence>
<accession>A0A5N5MLW8</accession>
<dbReference type="InterPro" id="IPR011545">
    <property type="entry name" value="DEAD/DEAH_box_helicase_dom"/>
</dbReference>
<evidence type="ECO:0000313" key="18">
    <source>
        <dbReference type="Proteomes" id="UP000326939"/>
    </source>
</evidence>
<sequence>MGGHDSELERARFLSLALEFGFDEESANKCLDRLVTLYGDDGQDFITVECCGDDFLAALAESMQDTEDWGGDDIQVIESEVCGTLTNMFEEDVIKNNNKPSDDDNSRTYIDVIDDSPEPKKTRTFMELDFSSDSEQEPGFTLEEEKHDLFTPLTKRISRSLDCKSSITQGSVSSVGNKKQCPRMSKDEHRSLSYEELQALDDFELANVVIFGNKKFRPLQHQACKAFVAKQDCFILMPTGGGKSLCYQLPATLKPGVTVVISPLLSLIQDQIITLNLKFGIPATFLNSQQTSAQAAAILRELRHVPSPSPALNSYEPFAVDNSMARFDKPSCKLLYVTPERIAGNPAFLEILKCLHLKGQLAGFVVDEAHCVSQWGHDFRPDYKRLGCLKQNFPAVPVMALTATATHSVREDILKTLRIPRALVLETSFDRPNLNYEVIGKTKESLKQLGDLLKDRFKNQCGIVYCLSKNECVEVSKFLNEKCKIKTVYYHAGLGARQRIDVQRKWHTGEVHIVCATIAFGMGIDKPDVRFVIHNTMSKSIESYYQESGRAGRDNLPAKCIALYQKKDFSRVVCMLRSGQGYKRESFKPAMAQAQKMKSYCELKVECRRQVLLEHFGESFDQNACKFGSNPCKWDLVSFAIYATNGWNFDSWRMSDNMMEGERKRSKGSLFHLFDWNGKSRKKLFASNSELPEGLKQGKENVEKMEKRPRQVELDDRRANLSNRGSSDFSCASSMTSDEGYGTRAPGAVARLMGLDSLPTSNVASTLGFDSHSLRAFQYDSSTPNLWSEYDPMGYLKVPNKQEKYAWNSVELRPHKLENRPSKRFQTETLPPKSAKSIPATHHKLLSPIKNPGFTPTKNVAYIMEAAAKIIEANPKATSSGKVPLIGTSSVPLRIRDLKQKMEAAAHTTSKPQRSSESCVSKNTKGQLSDKSQSGPEDLSSSKTSMSSEKGTPNSLKNKGKSVPLAVQAKSTNGQRRDGSTLRSKSIVKQKEQNEVKANQMLKTQPCTQNTVQKRNAESRTSNVLQQNNLKQNSVPNKDNSALKNSVSNQQGRKTKSTNGSVGQNRTVNKVVVKPETVPRKMGLVMTDSEKEKTKNIARKRRSVNGDFQIDRNATPNVSLNKDEMSTKTNVVIDGNMNMAMDDRKSGMDIVSFMFSSPIKRAAPSSQSSGQMSDKCSSSAIDSFGSKDYPSKSSTSYFPGLNGMGGDVLGVLLEQKLRELTNKIESSHCNVIREETSATSLSIFQNSLSTPNVASTSSAALDKMLQIVHDKDKSDSLGYFDCILVENSQLAMNQKYQVTYLVEVDNRVNIFHASTVLYMHIIKDTIDKMLVLISVLSFELGACVQITANTFFFFLFFSNFDTPLTQWHSEEMEMQSSSSNYSETGKEIKCQRTSPVSILEPSFASGSCSYLNGSSHCSTNESVEMEVETELSDSASSISTMDVVRKYTTRTCSMTKSKESSDWELDFMRDILVSAELNLKDFSLGQTSNVVNPDLFDQVENQDRGVENNEEDYSKLARKLLFDCVSESLDYKCGQILSGSSKAWARLSTLFQRKGWLAEELYKEILGWQSMGDMMVDELVEQDMSTQTGKWLEFSIEAFEEGLEIEDGILTSLVDELVSELYPC</sequence>
<comment type="catalytic activity">
    <reaction evidence="13">
        <text>ATP + H2O = ADP + phosphate + H(+)</text>
        <dbReference type="Rhea" id="RHEA:13065"/>
        <dbReference type="ChEBI" id="CHEBI:15377"/>
        <dbReference type="ChEBI" id="CHEBI:15378"/>
        <dbReference type="ChEBI" id="CHEBI:30616"/>
        <dbReference type="ChEBI" id="CHEBI:43474"/>
        <dbReference type="ChEBI" id="CHEBI:456216"/>
    </reaction>
</comment>
<feature type="domain" description="Helicase ATP-binding" evidence="15">
    <location>
        <begin position="224"/>
        <end position="423"/>
    </location>
</feature>
<keyword evidence="18" id="KW-1185">Reference proteome</keyword>
<dbReference type="PANTHER" id="PTHR21726:SF57">
    <property type="entry name" value="SERINE-RICH ADHESIN FOR PLATELETS-LIKE PROTEIN"/>
    <property type="match status" value="1"/>
</dbReference>
<evidence type="ECO:0000256" key="12">
    <source>
        <dbReference type="ARBA" id="ARBA00034808"/>
    </source>
</evidence>
<keyword evidence="8" id="KW-0238">DNA-binding</keyword>
<evidence type="ECO:0000313" key="17">
    <source>
        <dbReference type="EMBL" id="KAB5556170.1"/>
    </source>
</evidence>
<dbReference type="InterPro" id="IPR001650">
    <property type="entry name" value="Helicase_C-like"/>
</dbReference>
<feature type="domain" description="Helicase C-terminal" evidence="16">
    <location>
        <begin position="445"/>
        <end position="595"/>
    </location>
</feature>
<keyword evidence="5" id="KW-0378">Hydrolase</keyword>
<reference evidence="18" key="1">
    <citation type="journal article" date="2019" name="Gigascience">
        <title>De novo genome assembly of the endangered Acer yangbiense, a plant species with extremely small populations endemic to Yunnan Province, China.</title>
        <authorList>
            <person name="Yang J."/>
            <person name="Wariss H.M."/>
            <person name="Tao L."/>
            <person name="Zhang R."/>
            <person name="Yun Q."/>
            <person name="Hollingsworth P."/>
            <person name="Dao Z."/>
            <person name="Luo G."/>
            <person name="Guo H."/>
            <person name="Ma Y."/>
            <person name="Sun W."/>
        </authorList>
    </citation>
    <scope>NUCLEOTIDE SEQUENCE [LARGE SCALE GENOMIC DNA]</scope>
    <source>
        <strain evidence="18">cv. br00</strain>
    </source>
</reference>
<keyword evidence="9" id="KW-0413">Isomerase</keyword>
<dbReference type="GO" id="GO:0043138">
    <property type="term" value="F:3'-5' DNA helicase activity"/>
    <property type="evidence" value="ECO:0007669"/>
    <property type="project" value="UniProtKB-EC"/>
</dbReference>
<dbReference type="InterPro" id="IPR032795">
    <property type="entry name" value="DUF3741-assoc"/>
</dbReference>
<evidence type="ECO:0000256" key="8">
    <source>
        <dbReference type="ARBA" id="ARBA00023125"/>
    </source>
</evidence>
<dbReference type="Pfam" id="PF00270">
    <property type="entry name" value="DEAD"/>
    <property type="match status" value="1"/>
</dbReference>
<dbReference type="InterPro" id="IPR032284">
    <property type="entry name" value="RecQ_Zn-bd"/>
</dbReference>
<dbReference type="EMBL" id="VDCV01000005">
    <property type="protein sequence ID" value="KAB5556170.1"/>
    <property type="molecule type" value="Genomic_DNA"/>
</dbReference>
<protein>
    <recommendedName>
        <fullName evidence="12">DNA 3'-5' helicase</fullName>
        <ecNumber evidence="12">5.6.2.4</ecNumber>
    </recommendedName>
</protein>
<comment type="catalytic activity">
    <reaction evidence="11">
        <text>Couples ATP hydrolysis with the unwinding of duplex DNA by translocating in the 3'-5' direction.</text>
        <dbReference type="EC" id="5.6.2.4"/>
    </reaction>
</comment>
<evidence type="ECO:0000256" key="14">
    <source>
        <dbReference type="SAM" id="MobiDB-lite"/>
    </source>
</evidence>
<dbReference type="PROSITE" id="PS51194">
    <property type="entry name" value="HELICASE_CTER"/>
    <property type="match status" value="1"/>
</dbReference>
<organism evidence="17 18">
    <name type="scientific">Salix brachista</name>
    <dbReference type="NCBI Taxonomy" id="2182728"/>
    <lineage>
        <taxon>Eukaryota</taxon>
        <taxon>Viridiplantae</taxon>
        <taxon>Streptophyta</taxon>
        <taxon>Embryophyta</taxon>
        <taxon>Tracheophyta</taxon>
        <taxon>Spermatophyta</taxon>
        <taxon>Magnoliopsida</taxon>
        <taxon>eudicotyledons</taxon>
        <taxon>Gunneridae</taxon>
        <taxon>Pentapetalae</taxon>
        <taxon>rosids</taxon>
        <taxon>fabids</taxon>
        <taxon>Malpighiales</taxon>
        <taxon>Salicaceae</taxon>
        <taxon>Saliceae</taxon>
        <taxon>Salix</taxon>
    </lineage>
</organism>
<dbReference type="FunFam" id="3.40.50.300:FF:000444">
    <property type="entry name" value="ATP-dependent DNA helicase"/>
    <property type="match status" value="1"/>
</dbReference>
<dbReference type="PROSITE" id="PS00690">
    <property type="entry name" value="DEAH_ATP_HELICASE"/>
    <property type="match status" value="1"/>
</dbReference>
<proteinExistence type="inferred from homology"/>
<dbReference type="SMART" id="SM00487">
    <property type="entry name" value="DEXDc"/>
    <property type="match status" value="1"/>
</dbReference>